<comment type="caution">
    <text evidence="1">The sequence shown here is derived from an EMBL/GenBank/DDBJ whole genome shotgun (WGS) entry which is preliminary data.</text>
</comment>
<reference evidence="1 2" key="1">
    <citation type="submission" date="2018-12" db="EMBL/GenBank/DDBJ databases">
        <title>Venturia inaequalis Genome Resource.</title>
        <authorList>
            <person name="Lichtner F.J."/>
        </authorList>
    </citation>
    <scope>NUCLEOTIDE SEQUENCE [LARGE SCALE GENOMIC DNA]</scope>
    <source>
        <strain evidence="1 2">120213</strain>
    </source>
</reference>
<protein>
    <submittedName>
        <fullName evidence="1">Uncharacterized protein</fullName>
    </submittedName>
</protein>
<dbReference type="EMBL" id="WNWS01000140">
    <property type="protein sequence ID" value="KAE9978194.1"/>
    <property type="molecule type" value="Genomic_DNA"/>
</dbReference>
<proteinExistence type="predicted"/>
<organism evidence="1 2">
    <name type="scientific">Venturia inaequalis</name>
    <name type="common">Apple scab fungus</name>
    <dbReference type="NCBI Taxonomy" id="5025"/>
    <lineage>
        <taxon>Eukaryota</taxon>
        <taxon>Fungi</taxon>
        <taxon>Dikarya</taxon>
        <taxon>Ascomycota</taxon>
        <taxon>Pezizomycotina</taxon>
        <taxon>Dothideomycetes</taxon>
        <taxon>Pleosporomycetidae</taxon>
        <taxon>Venturiales</taxon>
        <taxon>Venturiaceae</taxon>
        <taxon>Venturia</taxon>
    </lineage>
</organism>
<accession>A0A8H3UWZ2</accession>
<dbReference type="Proteomes" id="UP000447873">
    <property type="component" value="Unassembled WGS sequence"/>
</dbReference>
<dbReference type="AlphaFoldDB" id="A0A8H3UWZ2"/>
<sequence>MALPLSTTPTDIGAITPNTRSAAEAAFTFNALHQTSSSGPPMPFVPHSEYPMLRRQSHNYLDAATEAGLPPSACEPPYPTEETAEQVKGNLSRGTTQAVLEKMDSITKTTSADGAVKEEHTRVNFADSITTTSSGPADTSALDMGGLNKRLAREGHRRTSSITVPVPAGLKENTNTAGGEQVFDKPLFDRTMSWKREDKKRALYQQEKLMEEERRFGKNYGYDSAGEENSKQYGQF</sequence>
<name>A0A8H3UWZ2_VENIN</name>
<evidence type="ECO:0000313" key="2">
    <source>
        <dbReference type="Proteomes" id="UP000447873"/>
    </source>
</evidence>
<evidence type="ECO:0000313" key="1">
    <source>
        <dbReference type="EMBL" id="KAE9978194.1"/>
    </source>
</evidence>
<gene>
    <name evidence="1" type="ORF">EG328_001645</name>
</gene>